<accession>A0A2Z4ZD30</accession>
<evidence type="ECO:0000313" key="1">
    <source>
        <dbReference type="EMBL" id="AXA61569.1"/>
    </source>
</evidence>
<protein>
    <submittedName>
        <fullName evidence="1">Uncharacterized protein</fullName>
    </submittedName>
</protein>
<organism evidence="1 2">
    <name type="scientific">Pseudomonas thivervalensis</name>
    <dbReference type="NCBI Taxonomy" id="86265"/>
    <lineage>
        <taxon>Bacteria</taxon>
        <taxon>Pseudomonadati</taxon>
        <taxon>Pseudomonadota</taxon>
        <taxon>Gammaproteobacteria</taxon>
        <taxon>Pseudomonadales</taxon>
        <taxon>Pseudomonadaceae</taxon>
        <taxon>Pseudomonas</taxon>
    </lineage>
</organism>
<dbReference type="KEGG" id="pthv:CE140_15725"/>
<proteinExistence type="predicted"/>
<dbReference type="RefSeq" id="WP_208665204.1">
    <property type="nucleotide sequence ID" value="NZ_CP022201.1"/>
</dbReference>
<dbReference type="EMBL" id="CP022202">
    <property type="protein sequence ID" value="AXA61569.1"/>
    <property type="molecule type" value="Genomic_DNA"/>
</dbReference>
<keyword evidence="2" id="KW-1185">Reference proteome</keyword>
<name>A0A2Z4ZD30_9PSED</name>
<sequence>MPEANWDVFSKLPGAADENFEKLCRALVRRHYGRFGRFKQLANQPGVEFHLQLAESCDLGGPPCWVGWQCKWYELANGQDLGASRRRIIVEGIQKTRKHVPGVTDWKLWTRHTLTKGDQEWFFALEKDSFPELKLELLTATDIEDLLVGPGALFRETYFGELVLTPALLAEQHKLAAAPFKRRYQPEVHVVVGAEEKILRHMGAQSAWESLEKLSSALKRNCTDIASLTGQLKTELKAEVDSLLARANESAGLLDDLHTALGNGEFDAVQQMLAANPPQPVRYDRLLSKLRGARSGGAPLAANLVADIHALSSVLLSLERSIGVRAVAVLAAAGEGKSELAVKVTQPDGDLPGGVLLLGKNLHAGQRLDDLVSAFKISGRPAESFDRLVEAIDAAGQRAGKRIPIVIDGLNEAEDPRNWRDELARAEELLEDFPYVLLVVTLRNEFAQVCLPEDFPQVEHNGFQEDPQTAIDKYFEYYKIDATDADLPIEFLQHPLTLRIFCEVANPRHQHIVGVEALPSSLASLFEAHFNKVAERVAELSATANRIYQDEVQDALLTIAGLLWEGNARSVEFQSARTAVRDVGRWDASVIRALESEGVLVRTTSSEGGQGIAFSYDLMAGHMMARHLLARPALAQWLQSDEGRTQFQFREPGSHTFANDVFQALVGQYPQHSGRRQLWQDMSDENLVMNALLLTAQSDPRQIGRETVERFARAMQESKQFARIAFKRLRSTRAARAHPYDMDFLHSVLLTMPNTQRDIFWTEWVRETSEEIENDFKFLSTRWKSGDLDEREIRRARWVMWTLTSTSRSLRDVATKTLYEFAAKRPAEFFRLAVEAIAVSDPYVPERMFAAAYGAALTTWSDMNAVEMREALPQVAREIYQAMFAPGATHPTWHALYQQYCLGTIAIARMVDPTCLSEDEATHLLPPFSHLPSPFENMQQYDPAVIKRAKDAAIRMDFGNYTIGRLIPDRGNYDDSNPEYQRVLLAIVSRMLVLGYDPEQFEAVDRQMNSGPRIGGDKHKVDRYGKKYGWIAYFEMWGRRYAQGFLAEKRCARPSDADIDPTFPLDATSIDLKLPDLFSGQPTSTGDWIVKGPEPDYRGILEIEEIDGLTGPWVVLDGFLQQNAPADYRQVLTFLRGVLVDSGEVERLLTLFDGLVYPGNYRIPNMPEHHYTYGGEMPFPSIPGLPVADEQERDSGEDMVSADRGSNNGVAVDIPVQKYSWESFHNVVNQGGGAILPSKLLCEALSLRYRANIFDLHDASGVASLYRGVGEYGSKISGSFSYLRRDLLDSYLSQSGKSLVWLMWGERGFHNLAIEVEYFANDEHIHKRTNVYQPASRSQS</sequence>
<reference evidence="2" key="1">
    <citation type="journal article" date="2021" name="Front. Microbiol.">
        <title>Genomic Analysis of the 1-Aminocyclopropane-1-Carboxylate Deaminase-Producing Pseudomonas thivervalensis SC5 Reveals Its Multifaceted Roles in Soil and in Beneficial Interactions With Plants.</title>
        <authorList>
            <person name="Nascimento F.X."/>
            <person name="Uron P."/>
            <person name="Glick B.R."/>
            <person name="Giachini A."/>
            <person name="Rossi M.J."/>
        </authorList>
    </citation>
    <scope>NUCLEOTIDE SEQUENCE [LARGE SCALE GENOMIC DNA]</scope>
    <source>
        <strain evidence="2">PLM3</strain>
    </source>
</reference>
<gene>
    <name evidence="1" type="ORF">CEQ51_16280</name>
</gene>
<dbReference type="Proteomes" id="UP000251666">
    <property type="component" value="Chromosome"/>
</dbReference>
<evidence type="ECO:0000313" key="2">
    <source>
        <dbReference type="Proteomes" id="UP000251666"/>
    </source>
</evidence>